<dbReference type="InterPro" id="IPR029058">
    <property type="entry name" value="AB_hydrolase_fold"/>
</dbReference>
<dbReference type="Gene3D" id="3.40.50.12780">
    <property type="entry name" value="N-terminal domain of ligase-like"/>
    <property type="match status" value="1"/>
</dbReference>
<dbReference type="PANTHER" id="PTHR43439:SF2">
    <property type="entry name" value="ENZYME, PUTATIVE (JCVI)-RELATED"/>
    <property type="match status" value="1"/>
</dbReference>
<keyword evidence="5" id="KW-1185">Reference proteome</keyword>
<proteinExistence type="predicted"/>
<sequence length="954" mass="106120">MKTSPGSSATFTRPPLDGSLTYPEIFDYNAQHSPDHPVFQFYNQDQDHIQKVTWREVSRAIHAAGRIVLENVPRTDVVPVVGVLAHADSITFLTVVAGIIRTGYSAFPISTRNSPAAIAHLLESTACKNLFVSADPAIQEVIRMQDGINTIPMPTFMDLYLQNDSEPLPHVRPDWEQPALIMHSSGSTRFPSPIYHTHRFYVMHGVWLSYGDMDVCGHVLSAHGLPMYHLMGCWTLMIAASDGVTIAMFPPETQPVVPTPERVLEGIKATECTLVFCVPHFYEAWAQDPAAPEVLAKATAVYFAGGPLSKSAGDSLVANGVPLCILFGSTETTYSAKVVPKETPAEGWEWFEWARYIDYILLPAEGEDDNIFRVIIKENPKTGYSPAVFNTTIDGIRAYDTKDLFVRHPINSHMFKSYGRHDDQIIHSTGEKTNPTPIEGTITTDKRVGAAVMFGQSKFQPGVLISPATGYSFSPTNERDLAEFRGSIWNTVSEANEEAPQHSRIFKEMIIVAHPAKPFTFTAKGTPRRRAILMDYSKEIDAAYDAVDKTFVSSIPAPQKWIIDDITEWIRRIVQSLLRTDHAHISDTQDFFAVGVDSLIATAIRNTIVSTLRRANVTSTSAIRALPQNFVFNNPSISLLSAFVQEFVLAPQANGKVESLEEDPDEDTDSEPPVEFMKFPEPGETIVKLRKGNGEPPLIVLHGGGGLAFDFRSYPEKFRTAVWALQVTPDAPMTTLKDLITFYRRRIKEKQPNGPYRFAGYSASSILAFYMAKEFERNDDVVSQLVMLDHLPSLFLHQIPPAGPTRRDEFIMAGIEVMFSLMVWDTSRNSSVDVLRAALNGSGGLPIHRLAMNTARDVMRMIADFCFRPGVEQWMESMGSVRAPVTVYVAEKGARLLPVLEEEREDLGASRWVPGARVVRVPGGHMDFLEHELVIAGLQEGYILSHMLIQYSSL</sequence>
<dbReference type="Gene3D" id="3.40.50.1820">
    <property type="entry name" value="alpha/beta hydrolase"/>
    <property type="match status" value="1"/>
</dbReference>
<comment type="caution">
    <text evidence="4">The sequence shown here is derived from an EMBL/GenBank/DDBJ whole genome shotgun (WGS) entry which is preliminary data.</text>
</comment>
<protein>
    <submittedName>
        <fullName evidence="4">NRPS-like enzyme</fullName>
    </submittedName>
</protein>
<dbReference type="Pfam" id="PF23562">
    <property type="entry name" value="AMP-binding_C_3"/>
    <property type="match status" value="1"/>
</dbReference>
<dbReference type="Proteomes" id="UP001175227">
    <property type="component" value="Unassembled WGS sequence"/>
</dbReference>
<gene>
    <name evidence="4" type="ORF">IW261DRAFT_1584812</name>
</gene>
<dbReference type="PROSITE" id="PS00012">
    <property type="entry name" value="PHOSPHOPANTETHEINE"/>
    <property type="match status" value="1"/>
</dbReference>
<dbReference type="InterPro" id="IPR001031">
    <property type="entry name" value="Thioesterase"/>
</dbReference>
<dbReference type="Pfam" id="PF00975">
    <property type="entry name" value="Thioesterase"/>
    <property type="match status" value="1"/>
</dbReference>
<dbReference type="AlphaFoldDB" id="A0AA39P528"/>
<evidence type="ECO:0000256" key="2">
    <source>
        <dbReference type="ARBA" id="ARBA00022553"/>
    </source>
</evidence>
<dbReference type="InterPro" id="IPR006162">
    <property type="entry name" value="Ppantetheine_attach_site"/>
</dbReference>
<dbReference type="InterPro" id="IPR051414">
    <property type="entry name" value="Adenylate-forming_Reductase"/>
</dbReference>
<reference evidence="4" key="1">
    <citation type="submission" date="2023-06" db="EMBL/GenBank/DDBJ databases">
        <authorList>
            <consortium name="Lawrence Berkeley National Laboratory"/>
            <person name="Ahrendt S."/>
            <person name="Sahu N."/>
            <person name="Indic B."/>
            <person name="Wong-Bajracharya J."/>
            <person name="Merenyi Z."/>
            <person name="Ke H.-M."/>
            <person name="Monk M."/>
            <person name="Kocsube S."/>
            <person name="Drula E."/>
            <person name="Lipzen A."/>
            <person name="Balint B."/>
            <person name="Henrissat B."/>
            <person name="Andreopoulos B."/>
            <person name="Martin F.M."/>
            <person name="Harder C.B."/>
            <person name="Rigling D."/>
            <person name="Ford K.L."/>
            <person name="Foster G.D."/>
            <person name="Pangilinan J."/>
            <person name="Papanicolaou A."/>
            <person name="Barry K."/>
            <person name="LaButti K."/>
            <person name="Viragh M."/>
            <person name="Koriabine M."/>
            <person name="Yan M."/>
            <person name="Riley R."/>
            <person name="Champramary S."/>
            <person name="Plett K.L."/>
            <person name="Tsai I.J."/>
            <person name="Slot J."/>
            <person name="Sipos G."/>
            <person name="Plett J."/>
            <person name="Nagy L.G."/>
            <person name="Grigoriev I.V."/>
        </authorList>
    </citation>
    <scope>NUCLEOTIDE SEQUENCE</scope>
    <source>
        <strain evidence="4">ICMP 16352</strain>
    </source>
</reference>
<keyword evidence="2" id="KW-0597">Phosphoprotein</keyword>
<dbReference type="PANTHER" id="PTHR43439">
    <property type="entry name" value="PHENYLACETATE-COENZYME A LIGASE"/>
    <property type="match status" value="1"/>
</dbReference>
<dbReference type="Gene3D" id="1.10.1200.10">
    <property type="entry name" value="ACP-like"/>
    <property type="match status" value="1"/>
</dbReference>
<dbReference type="SUPFAM" id="SSF47336">
    <property type="entry name" value="ACP-like"/>
    <property type="match status" value="1"/>
</dbReference>
<dbReference type="GO" id="GO:0031177">
    <property type="term" value="F:phosphopantetheine binding"/>
    <property type="evidence" value="ECO:0007669"/>
    <property type="project" value="InterPro"/>
</dbReference>
<dbReference type="PROSITE" id="PS50075">
    <property type="entry name" value="CARRIER"/>
    <property type="match status" value="1"/>
</dbReference>
<evidence type="ECO:0000313" key="4">
    <source>
        <dbReference type="EMBL" id="KAK0477470.1"/>
    </source>
</evidence>
<dbReference type="InterPro" id="IPR009081">
    <property type="entry name" value="PP-bd_ACP"/>
</dbReference>
<evidence type="ECO:0000256" key="1">
    <source>
        <dbReference type="ARBA" id="ARBA00022450"/>
    </source>
</evidence>
<dbReference type="SUPFAM" id="SSF56801">
    <property type="entry name" value="Acetyl-CoA synthetase-like"/>
    <property type="match status" value="1"/>
</dbReference>
<dbReference type="InterPro" id="IPR020806">
    <property type="entry name" value="PKS_PP-bd"/>
</dbReference>
<dbReference type="InterPro" id="IPR000873">
    <property type="entry name" value="AMP-dep_synth/lig_dom"/>
</dbReference>
<dbReference type="Pfam" id="PF00501">
    <property type="entry name" value="AMP-binding"/>
    <property type="match status" value="1"/>
</dbReference>
<dbReference type="SMART" id="SM00823">
    <property type="entry name" value="PKS_PP"/>
    <property type="match status" value="1"/>
</dbReference>
<name>A0AA39P528_9AGAR</name>
<dbReference type="InterPro" id="IPR036736">
    <property type="entry name" value="ACP-like_sf"/>
</dbReference>
<keyword evidence="1" id="KW-0596">Phosphopantetheine</keyword>
<evidence type="ECO:0000259" key="3">
    <source>
        <dbReference type="PROSITE" id="PS50075"/>
    </source>
</evidence>
<evidence type="ECO:0000313" key="5">
    <source>
        <dbReference type="Proteomes" id="UP001175227"/>
    </source>
</evidence>
<feature type="domain" description="Carrier" evidence="3">
    <location>
        <begin position="564"/>
        <end position="648"/>
    </location>
</feature>
<dbReference type="Pfam" id="PF00550">
    <property type="entry name" value="PP-binding"/>
    <property type="match status" value="1"/>
</dbReference>
<dbReference type="EMBL" id="JAUEPR010000017">
    <property type="protein sequence ID" value="KAK0477470.1"/>
    <property type="molecule type" value="Genomic_DNA"/>
</dbReference>
<dbReference type="SUPFAM" id="SSF53474">
    <property type="entry name" value="alpha/beta-Hydrolases"/>
    <property type="match status" value="1"/>
</dbReference>
<organism evidence="4 5">
    <name type="scientific">Armillaria novae-zelandiae</name>
    <dbReference type="NCBI Taxonomy" id="153914"/>
    <lineage>
        <taxon>Eukaryota</taxon>
        <taxon>Fungi</taxon>
        <taxon>Dikarya</taxon>
        <taxon>Basidiomycota</taxon>
        <taxon>Agaricomycotina</taxon>
        <taxon>Agaricomycetes</taxon>
        <taxon>Agaricomycetidae</taxon>
        <taxon>Agaricales</taxon>
        <taxon>Marasmiineae</taxon>
        <taxon>Physalacriaceae</taxon>
        <taxon>Armillaria</taxon>
    </lineage>
</organism>
<dbReference type="InterPro" id="IPR042099">
    <property type="entry name" value="ANL_N_sf"/>
</dbReference>
<accession>A0AA39P528</accession>